<keyword evidence="2" id="KW-1185">Reference proteome</keyword>
<evidence type="ECO:0000313" key="1">
    <source>
        <dbReference type="EMBL" id="KAK3924017.1"/>
    </source>
</evidence>
<reference evidence="1" key="2">
    <citation type="journal article" date="2023" name="BMC Genomics">
        <title>Pest status, molecular evolution, and epigenetic factors derived from the genome assembly of Frankliniella fusca, a thysanopteran phytovirus vector.</title>
        <authorList>
            <person name="Catto M.A."/>
            <person name="Labadie P.E."/>
            <person name="Jacobson A.L."/>
            <person name="Kennedy G.G."/>
            <person name="Srinivasan R."/>
            <person name="Hunt B.G."/>
        </authorList>
    </citation>
    <scope>NUCLEOTIDE SEQUENCE</scope>
    <source>
        <strain evidence="1">PL_HMW_Pooled</strain>
    </source>
</reference>
<organism evidence="1 2">
    <name type="scientific">Frankliniella fusca</name>
    <dbReference type="NCBI Taxonomy" id="407009"/>
    <lineage>
        <taxon>Eukaryota</taxon>
        <taxon>Metazoa</taxon>
        <taxon>Ecdysozoa</taxon>
        <taxon>Arthropoda</taxon>
        <taxon>Hexapoda</taxon>
        <taxon>Insecta</taxon>
        <taxon>Pterygota</taxon>
        <taxon>Neoptera</taxon>
        <taxon>Paraneoptera</taxon>
        <taxon>Thysanoptera</taxon>
        <taxon>Terebrantia</taxon>
        <taxon>Thripoidea</taxon>
        <taxon>Thripidae</taxon>
        <taxon>Frankliniella</taxon>
    </lineage>
</organism>
<proteinExistence type="predicted"/>
<gene>
    <name evidence="1" type="ORF">KUF71_002347</name>
</gene>
<comment type="caution">
    <text evidence="1">The sequence shown here is derived from an EMBL/GenBank/DDBJ whole genome shotgun (WGS) entry which is preliminary data.</text>
</comment>
<protein>
    <submittedName>
        <fullName evidence="1">Akirin-1</fullName>
    </submittedName>
</protein>
<dbReference type="Proteomes" id="UP001219518">
    <property type="component" value="Unassembled WGS sequence"/>
</dbReference>
<evidence type="ECO:0000313" key="2">
    <source>
        <dbReference type="Proteomes" id="UP001219518"/>
    </source>
</evidence>
<accession>A0AAE1HMF0</accession>
<dbReference type="AlphaFoldDB" id="A0AAE1HMF0"/>
<sequence>MTYNTRPHRKPKQSPPQGRGCAGCLRLLFRRAKANNAAAQHMGHFGEVPSPDHIPACAHQLLAAVEDRGSKTCTHQSRMRPERVRYFVLRPLGGSTLSARYEKLCALCSVLSFCLSVNHLINVEKLVSSTTCGCRSARVDSADDVDVHVEEAAGGNAHVDMDVVAMTPPGLERAPESPPHVADDVDVHVEEAAGGNAHIDMDVHQAAGGASADVDVEAAGVEDPQPFMNLMKRMARGGSLAELNAICDEAMHNFEEGLRLRIGEDVFNTSCPACPTPVHIGNRNRALLRYEDVPAACACCFGGPRPTTRLRSIWGTMVKSLHLTIYLPALINTWQQLKTFRECGIKEDPFYDFFLGNPKPTDDTKTAKVLDNLAVLQHRVKPAWENIRRMLTASETSKTCTHQSRINLAVDSSNNISQTPQPDSHRVVTSVMEDFNSDESFASTPKIGNNYQGHHVESPTQISSMVNAQSASATAAHEQRNTRLLSQFFPFSVNASPKIQDKTDEYHLERQDADLG</sequence>
<reference evidence="1" key="1">
    <citation type="submission" date="2021-07" db="EMBL/GenBank/DDBJ databases">
        <authorList>
            <person name="Catto M.A."/>
            <person name="Jacobson A."/>
            <person name="Kennedy G."/>
            <person name="Labadie P."/>
            <person name="Hunt B.G."/>
            <person name="Srinivasan R."/>
        </authorList>
    </citation>
    <scope>NUCLEOTIDE SEQUENCE</scope>
    <source>
        <strain evidence="1">PL_HMW_Pooled</strain>
        <tissue evidence="1">Head</tissue>
    </source>
</reference>
<name>A0AAE1HMF0_9NEOP</name>
<dbReference type="EMBL" id="JAHWGI010001161">
    <property type="protein sequence ID" value="KAK3924017.1"/>
    <property type="molecule type" value="Genomic_DNA"/>
</dbReference>